<reference evidence="2" key="1">
    <citation type="submission" date="2021-05" db="EMBL/GenBank/DDBJ databases">
        <title>The genome of the haptophyte Pavlova lutheri (Diacronema luteri, Pavlovales) - a model for lipid biosynthesis in eukaryotic algae.</title>
        <authorList>
            <person name="Hulatt C.J."/>
            <person name="Posewitz M.C."/>
        </authorList>
    </citation>
    <scope>NUCLEOTIDE SEQUENCE</scope>
    <source>
        <strain evidence="2">NIVA-4/92</strain>
    </source>
</reference>
<evidence type="ECO:0000256" key="1">
    <source>
        <dbReference type="SAM" id="MobiDB-lite"/>
    </source>
</evidence>
<comment type="caution">
    <text evidence="2">The sequence shown here is derived from an EMBL/GenBank/DDBJ whole genome shotgun (WGS) entry which is preliminary data.</text>
</comment>
<dbReference type="EMBL" id="JAGTXO010000001">
    <property type="protein sequence ID" value="KAG8470964.1"/>
    <property type="molecule type" value="Genomic_DNA"/>
</dbReference>
<dbReference type="Proteomes" id="UP000751190">
    <property type="component" value="Unassembled WGS sequence"/>
</dbReference>
<feature type="region of interest" description="Disordered" evidence="1">
    <location>
        <begin position="47"/>
        <end position="69"/>
    </location>
</feature>
<accession>A0A8J6CFR0</accession>
<gene>
    <name evidence="2" type="ORF">KFE25_009385</name>
</gene>
<proteinExistence type="predicted"/>
<feature type="compositionally biased region" description="Low complexity" evidence="1">
    <location>
        <begin position="47"/>
        <end position="59"/>
    </location>
</feature>
<evidence type="ECO:0000313" key="2">
    <source>
        <dbReference type="EMBL" id="KAG8470964.1"/>
    </source>
</evidence>
<keyword evidence="3" id="KW-1185">Reference proteome</keyword>
<organism evidence="2 3">
    <name type="scientific">Diacronema lutheri</name>
    <name type="common">Unicellular marine alga</name>
    <name type="synonym">Monochrysis lutheri</name>
    <dbReference type="NCBI Taxonomy" id="2081491"/>
    <lineage>
        <taxon>Eukaryota</taxon>
        <taxon>Haptista</taxon>
        <taxon>Haptophyta</taxon>
        <taxon>Pavlovophyceae</taxon>
        <taxon>Pavlovales</taxon>
        <taxon>Pavlovaceae</taxon>
        <taxon>Diacronema</taxon>
    </lineage>
</organism>
<evidence type="ECO:0000313" key="3">
    <source>
        <dbReference type="Proteomes" id="UP000751190"/>
    </source>
</evidence>
<dbReference type="OrthoDB" id="10670965at2759"/>
<protein>
    <submittedName>
        <fullName evidence="2">Uncharacterized protein</fullName>
    </submittedName>
</protein>
<name>A0A8J6CFR0_DIALT</name>
<dbReference type="AlphaFoldDB" id="A0A8J6CFR0"/>
<sequence>MADRAEALRARCSSLRADLSQQDRTMRAVAHDLEEFVLLSRRGSAAPAPARSARTSATHRSLESSSDDDAAMVDTAASFDPERVHLSAGVRAALEQQGADALRELRRGLVGTFVERIALTRALERAGARLSRRELRALHEATADGSPGSVNVSHFGLLVAMCGASARRRAHAADVGHVTPAWRRDARLSPRARGSRARPSAVAGAEPAWRAAGAAMAHTLAVGRIKRPLHPVDSMESAVEAVVLRVRAEEAALRTGCGEERRAHARAGRAASCEAQVESAVLRRALADADGAISALLRSSRRPASPARRGASAGGAAGVGPSALDFAHARPDAWAGLCACAEADAVRLASGRASGASRSQLGAPSLEAFIAACGPCATVSSAFDTSALLLPSR</sequence>